<protein>
    <recommendedName>
        <fullName evidence="3">XRE family transcriptional regulator</fullName>
    </recommendedName>
</protein>
<reference evidence="1 2" key="1">
    <citation type="submission" date="2024-09" db="EMBL/GenBank/DDBJ databases">
        <authorList>
            <person name="Sun Q."/>
            <person name="Mori K."/>
        </authorList>
    </citation>
    <scope>NUCLEOTIDE SEQUENCE [LARGE SCALE GENOMIC DNA]</scope>
    <source>
        <strain evidence="1 2">JCM 3143</strain>
    </source>
</reference>
<comment type="caution">
    <text evidence="1">The sequence shown here is derived from an EMBL/GenBank/DDBJ whole genome shotgun (WGS) entry which is preliminary data.</text>
</comment>
<keyword evidence="2" id="KW-1185">Reference proteome</keyword>
<dbReference type="Proteomes" id="UP001589532">
    <property type="component" value="Unassembled WGS sequence"/>
</dbReference>
<evidence type="ECO:0008006" key="3">
    <source>
        <dbReference type="Google" id="ProtNLM"/>
    </source>
</evidence>
<sequence length="380" mass="41474">MTAADMAQLTRWFPLVDRPRPTYPPLTERVAEVRTLARDVEDAADPLLGAARALNRAALIASDCGLPELARELCWRQIAPYRNAGHLTVRQAMHMLEPVVNLARLRIRAGDAETAWASLSTLYHALKTNTHAVIEGRSLPTQDLTGSPEEHQELRIWAYRVYLSEGTRALVRLDRWQEALAHVEQNKGIGLHLLDGRQVKIVNSCLDGNADAALAVLDGSTITQPWETQVSACLEVLCRLVDNPHADREAALMIERYLAGSPEPGHAVFRARLGLAVVDLTTCAAPARVHPAYTRLVEDALDSADGYVAREVLAHDGCRSFLDHVDEKALTSAAESAGLGIGSIPDQLMADLLAAVERSETAIERVLDTPTRVASEHAPT</sequence>
<evidence type="ECO:0000313" key="2">
    <source>
        <dbReference type="Proteomes" id="UP001589532"/>
    </source>
</evidence>
<dbReference type="RefSeq" id="WP_345000435.1">
    <property type="nucleotide sequence ID" value="NZ_BAAAXV010000009.1"/>
</dbReference>
<evidence type="ECO:0000313" key="1">
    <source>
        <dbReference type="EMBL" id="MFB9627516.1"/>
    </source>
</evidence>
<name>A0ABV5S757_9ACTN</name>
<accession>A0ABV5S757</accession>
<proteinExistence type="predicted"/>
<gene>
    <name evidence="1" type="ORF">ACFFSA_30925</name>
</gene>
<dbReference type="EMBL" id="JBHMBW010000034">
    <property type="protein sequence ID" value="MFB9627516.1"/>
    <property type="molecule type" value="Genomic_DNA"/>
</dbReference>
<organism evidence="1 2">
    <name type="scientific">Nonomuraea helvata</name>
    <dbReference type="NCBI Taxonomy" id="37484"/>
    <lineage>
        <taxon>Bacteria</taxon>
        <taxon>Bacillati</taxon>
        <taxon>Actinomycetota</taxon>
        <taxon>Actinomycetes</taxon>
        <taxon>Streptosporangiales</taxon>
        <taxon>Streptosporangiaceae</taxon>
        <taxon>Nonomuraea</taxon>
    </lineage>
</organism>